<gene>
    <name evidence="1" type="ORF">V6N12_028276</name>
</gene>
<organism evidence="1 2">
    <name type="scientific">Hibiscus sabdariffa</name>
    <name type="common">roselle</name>
    <dbReference type="NCBI Taxonomy" id="183260"/>
    <lineage>
        <taxon>Eukaryota</taxon>
        <taxon>Viridiplantae</taxon>
        <taxon>Streptophyta</taxon>
        <taxon>Embryophyta</taxon>
        <taxon>Tracheophyta</taxon>
        <taxon>Spermatophyta</taxon>
        <taxon>Magnoliopsida</taxon>
        <taxon>eudicotyledons</taxon>
        <taxon>Gunneridae</taxon>
        <taxon>Pentapetalae</taxon>
        <taxon>rosids</taxon>
        <taxon>malvids</taxon>
        <taxon>Malvales</taxon>
        <taxon>Malvaceae</taxon>
        <taxon>Malvoideae</taxon>
        <taxon>Hibiscus</taxon>
    </lineage>
</organism>
<protein>
    <submittedName>
        <fullName evidence="1">Uncharacterized protein</fullName>
    </submittedName>
</protein>
<evidence type="ECO:0000313" key="1">
    <source>
        <dbReference type="EMBL" id="KAK8572218.1"/>
    </source>
</evidence>
<dbReference type="Proteomes" id="UP001472677">
    <property type="component" value="Unassembled WGS sequence"/>
</dbReference>
<sequence>MQLLLPRPPCLTWATLCSMIRVPRSYDRVSIPRLTPLYQRDGNLVQYPVGPTEPDAAYWNITAAAEKKCDYEP</sequence>
<comment type="caution">
    <text evidence="1">The sequence shown here is derived from an EMBL/GenBank/DDBJ whole genome shotgun (WGS) entry which is preliminary data.</text>
</comment>
<dbReference type="EMBL" id="JBBPBM010000008">
    <property type="protein sequence ID" value="KAK8572218.1"/>
    <property type="molecule type" value="Genomic_DNA"/>
</dbReference>
<keyword evidence="2" id="KW-1185">Reference proteome</keyword>
<name>A0ABR2F5D9_9ROSI</name>
<reference evidence="1 2" key="1">
    <citation type="journal article" date="2024" name="G3 (Bethesda)">
        <title>Genome assembly of Hibiscus sabdariffa L. provides insights into metabolisms of medicinal natural products.</title>
        <authorList>
            <person name="Kim T."/>
        </authorList>
    </citation>
    <scope>NUCLEOTIDE SEQUENCE [LARGE SCALE GENOMIC DNA]</scope>
    <source>
        <strain evidence="1">TK-2024</strain>
        <tissue evidence="1">Old leaves</tissue>
    </source>
</reference>
<evidence type="ECO:0000313" key="2">
    <source>
        <dbReference type="Proteomes" id="UP001472677"/>
    </source>
</evidence>
<accession>A0ABR2F5D9</accession>
<proteinExistence type="predicted"/>